<reference evidence="2 3" key="1">
    <citation type="submission" date="2022-04" db="EMBL/GenBank/DDBJ databases">
        <title>Chromosome-level reference genomes for two strains of Caenorhabditis briggsae: an improved platform for comparative genomics.</title>
        <authorList>
            <person name="Stevens L."/>
            <person name="Andersen E."/>
        </authorList>
    </citation>
    <scope>NUCLEOTIDE SEQUENCE [LARGE SCALE GENOMIC DNA]</scope>
    <source>
        <strain evidence="2">VX34</strain>
        <tissue evidence="2">Whole-organism</tissue>
    </source>
</reference>
<keyword evidence="3" id="KW-1185">Reference proteome</keyword>
<evidence type="ECO:0000313" key="2">
    <source>
        <dbReference type="EMBL" id="UMM35201.1"/>
    </source>
</evidence>
<evidence type="ECO:0000256" key="1">
    <source>
        <dbReference type="SAM" id="MobiDB-lite"/>
    </source>
</evidence>
<name>A0AAE9F8E8_CAEBR</name>
<accession>A0AAE9F8E8</accession>
<gene>
    <name evidence="2" type="ORF">L5515_007935</name>
</gene>
<organism evidence="2 3">
    <name type="scientific">Caenorhabditis briggsae</name>
    <dbReference type="NCBI Taxonomy" id="6238"/>
    <lineage>
        <taxon>Eukaryota</taxon>
        <taxon>Metazoa</taxon>
        <taxon>Ecdysozoa</taxon>
        <taxon>Nematoda</taxon>
        <taxon>Chromadorea</taxon>
        <taxon>Rhabditida</taxon>
        <taxon>Rhabditina</taxon>
        <taxon>Rhabditomorpha</taxon>
        <taxon>Rhabditoidea</taxon>
        <taxon>Rhabditidae</taxon>
        <taxon>Peloderinae</taxon>
        <taxon>Caenorhabditis</taxon>
    </lineage>
</organism>
<dbReference type="EMBL" id="CP092624">
    <property type="protein sequence ID" value="UMM35201.1"/>
    <property type="molecule type" value="Genomic_DNA"/>
</dbReference>
<protein>
    <submittedName>
        <fullName evidence="2">Uncharacterized protein</fullName>
    </submittedName>
</protein>
<feature type="compositionally biased region" description="Low complexity" evidence="1">
    <location>
        <begin position="24"/>
        <end position="35"/>
    </location>
</feature>
<dbReference type="Proteomes" id="UP000829354">
    <property type="component" value="Chromosome V"/>
</dbReference>
<dbReference type="AlphaFoldDB" id="A0AAE9F8E8"/>
<feature type="compositionally biased region" description="Polar residues" evidence="1">
    <location>
        <begin position="1"/>
        <end position="12"/>
    </location>
</feature>
<feature type="compositionally biased region" description="Polar residues" evidence="1">
    <location>
        <begin position="36"/>
        <end position="47"/>
    </location>
</feature>
<evidence type="ECO:0000313" key="3">
    <source>
        <dbReference type="Proteomes" id="UP000829354"/>
    </source>
</evidence>
<proteinExistence type="predicted"/>
<feature type="region of interest" description="Disordered" evidence="1">
    <location>
        <begin position="1"/>
        <end position="85"/>
    </location>
</feature>
<sequence length="96" mass="10480">MSSQVNNSNQLVGDSFDVPDDTSSDATTSSNNSPDVQPSTPSDTTASEAVFPKRRYPKRTNGNADSLMEAKKAKKTAPAKQAYKKRECLELTPWKI</sequence>